<dbReference type="KEGG" id="amob:HG15A2_14550"/>
<evidence type="ECO:0000256" key="2">
    <source>
        <dbReference type="SAM" id="Phobius"/>
    </source>
</evidence>
<evidence type="ECO:0000259" key="3">
    <source>
        <dbReference type="Pfam" id="PF07596"/>
    </source>
</evidence>
<dbReference type="RefSeq" id="WP_145059142.1">
    <property type="nucleotide sequence ID" value="NZ_CP036263.1"/>
</dbReference>
<dbReference type="InterPro" id="IPR027558">
    <property type="entry name" value="Pre_pil_HX9DG_C"/>
</dbReference>
<dbReference type="AlphaFoldDB" id="A0A517MTJ6"/>
<proteinExistence type="predicted"/>
<feature type="region of interest" description="Disordered" evidence="1">
    <location>
        <begin position="1"/>
        <end position="25"/>
    </location>
</feature>
<dbReference type="Proteomes" id="UP000319852">
    <property type="component" value="Chromosome"/>
</dbReference>
<feature type="domain" description="DUF1559" evidence="3">
    <location>
        <begin position="61"/>
        <end position="344"/>
    </location>
</feature>
<dbReference type="InterPro" id="IPR045584">
    <property type="entry name" value="Pilin-like"/>
</dbReference>
<dbReference type="NCBIfam" id="TIGR04294">
    <property type="entry name" value="pre_pil_HX9DG"/>
    <property type="match status" value="1"/>
</dbReference>
<dbReference type="Pfam" id="PF07596">
    <property type="entry name" value="SBP_bac_10"/>
    <property type="match status" value="1"/>
</dbReference>
<evidence type="ECO:0000313" key="5">
    <source>
        <dbReference type="Proteomes" id="UP000319852"/>
    </source>
</evidence>
<dbReference type="NCBIfam" id="TIGR02532">
    <property type="entry name" value="IV_pilin_GFxxxE"/>
    <property type="match status" value="1"/>
</dbReference>
<accession>A0A517MTJ6</accession>
<organism evidence="4 5">
    <name type="scientific">Adhaeretor mobilis</name>
    <dbReference type="NCBI Taxonomy" id="1930276"/>
    <lineage>
        <taxon>Bacteria</taxon>
        <taxon>Pseudomonadati</taxon>
        <taxon>Planctomycetota</taxon>
        <taxon>Planctomycetia</taxon>
        <taxon>Pirellulales</taxon>
        <taxon>Lacipirellulaceae</taxon>
        <taxon>Adhaeretor</taxon>
    </lineage>
</organism>
<dbReference type="InterPro" id="IPR011453">
    <property type="entry name" value="DUF1559"/>
</dbReference>
<dbReference type="EMBL" id="CP036263">
    <property type="protein sequence ID" value="QDS98182.1"/>
    <property type="molecule type" value="Genomic_DNA"/>
</dbReference>
<dbReference type="PROSITE" id="PS00409">
    <property type="entry name" value="PROKAR_NTER_METHYL"/>
    <property type="match status" value="1"/>
</dbReference>
<keyword evidence="2" id="KW-0812">Transmembrane</keyword>
<dbReference type="Pfam" id="PF07963">
    <property type="entry name" value="N_methyl"/>
    <property type="match status" value="1"/>
</dbReference>
<keyword evidence="2" id="KW-1133">Transmembrane helix</keyword>
<protein>
    <submittedName>
        <fullName evidence="4">Type II secretion system protein G</fullName>
    </submittedName>
</protein>
<dbReference type="SUPFAM" id="SSF54523">
    <property type="entry name" value="Pili subunits"/>
    <property type="match status" value="1"/>
</dbReference>
<reference evidence="4 5" key="1">
    <citation type="submission" date="2019-02" db="EMBL/GenBank/DDBJ databases">
        <title>Deep-cultivation of Planctomycetes and their phenomic and genomic characterization uncovers novel biology.</title>
        <authorList>
            <person name="Wiegand S."/>
            <person name="Jogler M."/>
            <person name="Boedeker C."/>
            <person name="Pinto D."/>
            <person name="Vollmers J."/>
            <person name="Rivas-Marin E."/>
            <person name="Kohn T."/>
            <person name="Peeters S.H."/>
            <person name="Heuer A."/>
            <person name="Rast P."/>
            <person name="Oberbeckmann S."/>
            <person name="Bunk B."/>
            <person name="Jeske O."/>
            <person name="Meyerdierks A."/>
            <person name="Storesund J.E."/>
            <person name="Kallscheuer N."/>
            <person name="Luecker S."/>
            <person name="Lage O.M."/>
            <person name="Pohl T."/>
            <person name="Merkel B.J."/>
            <person name="Hornburger P."/>
            <person name="Mueller R.-W."/>
            <person name="Bruemmer F."/>
            <person name="Labrenz M."/>
            <person name="Spormann A.M."/>
            <person name="Op den Camp H."/>
            <person name="Overmann J."/>
            <person name="Amann R."/>
            <person name="Jetten M.S.M."/>
            <person name="Mascher T."/>
            <person name="Medema M.H."/>
            <person name="Devos D.P."/>
            <person name="Kaster A.-K."/>
            <person name="Ovreas L."/>
            <person name="Rohde M."/>
            <person name="Galperin M.Y."/>
            <person name="Jogler C."/>
        </authorList>
    </citation>
    <scope>NUCLEOTIDE SEQUENCE [LARGE SCALE GENOMIC DNA]</scope>
    <source>
        <strain evidence="4 5">HG15A2</strain>
    </source>
</reference>
<name>A0A517MTJ6_9BACT</name>
<evidence type="ECO:0000256" key="1">
    <source>
        <dbReference type="SAM" id="MobiDB-lite"/>
    </source>
</evidence>
<feature type="transmembrane region" description="Helical" evidence="2">
    <location>
        <begin position="42"/>
        <end position="60"/>
    </location>
</feature>
<sequence length="363" mass="39195">MIPRRSSHHVELPVRDRRKTSRPEQHIACFSRPRQGFTLVELLVVIAIIGVLVGLLLPAVQAAREAARRMQCANNLKQIGLALQNHDSSHGEFPKGVQSGPALSSSHNPVRTGTNWKTFILPFLEQGALYDQLDLDFERAVFAPDWFGNEVLENKVVSAYNCPSSGADPLLDGDFGASPTTDEEGAQKHDYVGIAGAYRDPAQRREVCANANYGPICNNGALLVNESRAMRGITDGTSNAILVSEQSGMIAVLDNGSMVKHHVRNNYAGGWGGAFKDSTVENLSSGQYHHGLTTVRWALNAPTAVIGSSDAAYRNNTVLNSNHPGIVQVAYADGSVQTLNDGMELETLLQLCTVDDGLVDNLP</sequence>
<dbReference type="InterPro" id="IPR012902">
    <property type="entry name" value="N_methyl_site"/>
</dbReference>
<dbReference type="PANTHER" id="PTHR30093:SF2">
    <property type="entry name" value="TYPE II SECRETION SYSTEM PROTEIN H"/>
    <property type="match status" value="1"/>
</dbReference>
<keyword evidence="2" id="KW-0472">Membrane</keyword>
<evidence type="ECO:0000313" key="4">
    <source>
        <dbReference type="EMBL" id="QDS98182.1"/>
    </source>
</evidence>
<dbReference type="PANTHER" id="PTHR30093">
    <property type="entry name" value="GENERAL SECRETION PATHWAY PROTEIN G"/>
    <property type="match status" value="1"/>
</dbReference>
<gene>
    <name evidence="4" type="primary">xcpT_2</name>
    <name evidence="4" type="ORF">HG15A2_14550</name>
</gene>
<dbReference type="Gene3D" id="3.30.700.10">
    <property type="entry name" value="Glycoprotein, Type 4 Pilin"/>
    <property type="match status" value="1"/>
</dbReference>
<keyword evidence="5" id="KW-1185">Reference proteome</keyword>
<dbReference type="OrthoDB" id="280382at2"/>
<feature type="compositionally biased region" description="Basic and acidic residues" evidence="1">
    <location>
        <begin position="8"/>
        <end position="25"/>
    </location>
</feature>